<evidence type="ECO:0000313" key="2">
    <source>
        <dbReference type="Proteomes" id="UP000050509"/>
    </source>
</evidence>
<accession>A0A0P9D1H8</accession>
<sequence>MTYRRSTLFSASQLAANRAILRALKLLADYSPPNRAFSKEALIAIDAEISEVEQREFELETTLAAVRATRNDLSSKLHEAVLGAKAAVISQYGADSDAIASLGLKKKSDYRRPGARREKPQE</sequence>
<name>A0A0P9D1H8_9CHLR</name>
<keyword evidence="2" id="KW-1185">Reference proteome</keyword>
<gene>
    <name evidence="1" type="ORF">SE17_19055</name>
</gene>
<dbReference type="EMBL" id="LJCR01000762">
    <property type="protein sequence ID" value="KPV51819.1"/>
    <property type="molecule type" value="Genomic_DNA"/>
</dbReference>
<proteinExistence type="predicted"/>
<evidence type="ECO:0000313" key="1">
    <source>
        <dbReference type="EMBL" id="KPV51819.1"/>
    </source>
</evidence>
<dbReference type="Proteomes" id="UP000050509">
    <property type="component" value="Unassembled WGS sequence"/>
</dbReference>
<comment type="caution">
    <text evidence="1">The sequence shown here is derived from an EMBL/GenBank/DDBJ whole genome shotgun (WGS) entry which is preliminary data.</text>
</comment>
<organism evidence="1 2">
    <name type="scientific">Kouleothrix aurantiaca</name>
    <dbReference type="NCBI Taxonomy" id="186479"/>
    <lineage>
        <taxon>Bacteria</taxon>
        <taxon>Bacillati</taxon>
        <taxon>Chloroflexota</taxon>
        <taxon>Chloroflexia</taxon>
        <taxon>Chloroflexales</taxon>
        <taxon>Roseiflexineae</taxon>
        <taxon>Roseiflexaceae</taxon>
        <taxon>Kouleothrix</taxon>
    </lineage>
</organism>
<dbReference type="AlphaFoldDB" id="A0A0P9D1H8"/>
<protein>
    <submittedName>
        <fullName evidence="1">Uncharacterized protein</fullName>
    </submittedName>
</protein>
<reference evidence="1 2" key="1">
    <citation type="submission" date="2015-09" db="EMBL/GenBank/DDBJ databases">
        <title>Draft genome sequence of Kouleothrix aurantiaca JCM 19913.</title>
        <authorList>
            <person name="Hemp J."/>
        </authorList>
    </citation>
    <scope>NUCLEOTIDE SEQUENCE [LARGE SCALE GENOMIC DNA]</scope>
    <source>
        <strain evidence="1 2">COM-B</strain>
    </source>
</reference>